<dbReference type="InterPro" id="IPR057264">
    <property type="entry name" value="Ribosomal_uL24_C"/>
</dbReference>
<dbReference type="SMART" id="SM00739">
    <property type="entry name" value="KOW"/>
    <property type="match status" value="1"/>
</dbReference>
<organism evidence="8 9">
    <name type="scientific">Hominifimenecus microfluidus</name>
    <dbReference type="NCBI Taxonomy" id="2885348"/>
    <lineage>
        <taxon>Bacteria</taxon>
        <taxon>Bacillati</taxon>
        <taxon>Bacillota</taxon>
        <taxon>Clostridia</taxon>
        <taxon>Lachnospirales</taxon>
        <taxon>Lachnospiraceae</taxon>
        <taxon>Hominifimenecus</taxon>
    </lineage>
</organism>
<evidence type="ECO:0000256" key="6">
    <source>
        <dbReference type="RuleBase" id="RU003477"/>
    </source>
</evidence>
<dbReference type="Pfam" id="PF00467">
    <property type="entry name" value="KOW"/>
    <property type="match status" value="1"/>
</dbReference>
<dbReference type="InterPro" id="IPR003256">
    <property type="entry name" value="Ribosomal_uL24"/>
</dbReference>
<name>A0AAE3E8I3_9FIRM</name>
<dbReference type="GO" id="GO:1990904">
    <property type="term" value="C:ribonucleoprotein complex"/>
    <property type="evidence" value="ECO:0007669"/>
    <property type="project" value="UniProtKB-KW"/>
</dbReference>
<comment type="similarity">
    <text evidence="1 5 6">Belongs to the universal ribosomal protein uL24 family.</text>
</comment>
<dbReference type="InterPro" id="IPR005824">
    <property type="entry name" value="KOW"/>
</dbReference>
<feature type="domain" description="KOW" evidence="7">
    <location>
        <begin position="5"/>
        <end position="32"/>
    </location>
</feature>
<dbReference type="InterPro" id="IPR041988">
    <property type="entry name" value="Ribosomal_uL24_KOW"/>
</dbReference>
<comment type="function">
    <text evidence="5">One of two assembly initiator proteins, it binds directly to the 5'-end of the 23S rRNA, where it nucleates assembly of the 50S subunit.</text>
</comment>
<comment type="subunit">
    <text evidence="5">Part of the 50S ribosomal subunit.</text>
</comment>
<evidence type="ECO:0000313" key="8">
    <source>
        <dbReference type="EMBL" id="MCC2230451.1"/>
    </source>
</evidence>
<dbReference type="Gene3D" id="2.30.30.30">
    <property type="match status" value="1"/>
</dbReference>
<dbReference type="Proteomes" id="UP001198182">
    <property type="component" value="Unassembled WGS sequence"/>
</dbReference>
<evidence type="ECO:0000256" key="3">
    <source>
        <dbReference type="ARBA" id="ARBA00023274"/>
    </source>
</evidence>
<evidence type="ECO:0000259" key="7">
    <source>
        <dbReference type="SMART" id="SM00739"/>
    </source>
</evidence>
<comment type="function">
    <text evidence="5">One of the proteins that surrounds the polypeptide exit tunnel on the outside of the subunit.</text>
</comment>
<dbReference type="NCBIfam" id="TIGR01079">
    <property type="entry name" value="rplX_bact"/>
    <property type="match status" value="1"/>
</dbReference>
<dbReference type="InterPro" id="IPR014722">
    <property type="entry name" value="Rib_uL2_dom2"/>
</dbReference>
<dbReference type="AlphaFoldDB" id="A0AAE3E8I3"/>
<evidence type="ECO:0000256" key="2">
    <source>
        <dbReference type="ARBA" id="ARBA00022980"/>
    </source>
</evidence>
<dbReference type="GO" id="GO:0019843">
    <property type="term" value="F:rRNA binding"/>
    <property type="evidence" value="ECO:0007669"/>
    <property type="project" value="UniProtKB-UniRule"/>
</dbReference>
<dbReference type="InterPro" id="IPR008991">
    <property type="entry name" value="Translation_prot_SH3-like_sf"/>
</dbReference>
<accession>A0AAE3E8I3</accession>
<dbReference type="HAMAP" id="MF_01326_B">
    <property type="entry name" value="Ribosomal_uL24_B"/>
    <property type="match status" value="1"/>
</dbReference>
<dbReference type="PROSITE" id="PS01108">
    <property type="entry name" value="RIBOSOMAL_L24"/>
    <property type="match status" value="1"/>
</dbReference>
<dbReference type="GO" id="GO:0005840">
    <property type="term" value="C:ribosome"/>
    <property type="evidence" value="ECO:0007669"/>
    <property type="project" value="UniProtKB-KW"/>
</dbReference>
<keyword evidence="3 5" id="KW-0687">Ribonucleoprotein</keyword>
<evidence type="ECO:0000256" key="5">
    <source>
        <dbReference type="HAMAP-Rule" id="MF_01326"/>
    </source>
</evidence>
<dbReference type="InterPro" id="IPR005825">
    <property type="entry name" value="Ribosomal_uL24_CS"/>
</dbReference>
<sequence>MATMKIKVGDTVKVIAGKDKGKEGQVLKVDHKNGRVVVKGVNMITKHNKQSAQNPNGGIVNVEGSIDVSNVMYVKDGVATRVGFDVVDGKKVRVAKKANNAVID</sequence>
<dbReference type="PANTHER" id="PTHR12903">
    <property type="entry name" value="MITOCHONDRIAL RIBOSOMAL PROTEIN L24"/>
    <property type="match status" value="1"/>
</dbReference>
<reference evidence="8" key="1">
    <citation type="submission" date="2021-10" db="EMBL/GenBank/DDBJ databases">
        <title>Anaerobic single-cell dispensing facilitates the cultivation of human gut bacteria.</title>
        <authorList>
            <person name="Afrizal A."/>
        </authorList>
    </citation>
    <scope>NUCLEOTIDE SEQUENCE</scope>
    <source>
        <strain evidence="8">CLA-AA-H215</strain>
    </source>
</reference>
<dbReference type="GO" id="GO:0006412">
    <property type="term" value="P:translation"/>
    <property type="evidence" value="ECO:0007669"/>
    <property type="project" value="UniProtKB-UniRule"/>
</dbReference>
<dbReference type="EMBL" id="JAJEQR010000011">
    <property type="protein sequence ID" value="MCC2230451.1"/>
    <property type="molecule type" value="Genomic_DNA"/>
</dbReference>
<gene>
    <name evidence="5 8" type="primary">rplX</name>
    <name evidence="8" type="ORF">LKD81_05475</name>
</gene>
<dbReference type="CDD" id="cd06089">
    <property type="entry name" value="KOW_RPL26"/>
    <property type="match status" value="1"/>
</dbReference>
<dbReference type="GO" id="GO:0003735">
    <property type="term" value="F:structural constituent of ribosome"/>
    <property type="evidence" value="ECO:0007669"/>
    <property type="project" value="InterPro"/>
</dbReference>
<dbReference type="Pfam" id="PF17136">
    <property type="entry name" value="ribosomal_L24"/>
    <property type="match status" value="1"/>
</dbReference>
<evidence type="ECO:0000313" key="9">
    <source>
        <dbReference type="Proteomes" id="UP001198182"/>
    </source>
</evidence>
<evidence type="ECO:0000256" key="1">
    <source>
        <dbReference type="ARBA" id="ARBA00010618"/>
    </source>
</evidence>
<keyword evidence="5" id="KW-0699">rRNA-binding</keyword>
<dbReference type="SUPFAM" id="SSF50104">
    <property type="entry name" value="Translation proteins SH3-like domain"/>
    <property type="match status" value="1"/>
</dbReference>
<protein>
    <recommendedName>
        <fullName evidence="4 5">Large ribosomal subunit protein uL24</fullName>
    </recommendedName>
</protein>
<proteinExistence type="inferred from homology"/>
<keyword evidence="5" id="KW-0694">RNA-binding</keyword>
<dbReference type="RefSeq" id="WP_308453122.1">
    <property type="nucleotide sequence ID" value="NZ_JAJEQR010000011.1"/>
</dbReference>
<comment type="caution">
    <text evidence="8">The sequence shown here is derived from an EMBL/GenBank/DDBJ whole genome shotgun (WGS) entry which is preliminary data.</text>
</comment>
<evidence type="ECO:0000256" key="4">
    <source>
        <dbReference type="ARBA" id="ARBA00035206"/>
    </source>
</evidence>
<keyword evidence="9" id="KW-1185">Reference proteome</keyword>
<keyword evidence="2 5" id="KW-0689">Ribosomal protein</keyword>